<dbReference type="GO" id="GO:0000978">
    <property type="term" value="F:RNA polymerase II cis-regulatory region sequence-specific DNA binding"/>
    <property type="evidence" value="ECO:0007669"/>
    <property type="project" value="TreeGrafter"/>
</dbReference>
<feature type="compositionally biased region" description="Low complexity" evidence="9">
    <location>
        <begin position="880"/>
        <end position="894"/>
    </location>
</feature>
<name>A0AAV2U0E9_CALDB</name>
<dbReference type="GO" id="GO:0008270">
    <property type="term" value="F:zinc ion binding"/>
    <property type="evidence" value="ECO:0007669"/>
    <property type="project" value="UniProtKB-KW"/>
</dbReference>
<dbReference type="InterPro" id="IPR001628">
    <property type="entry name" value="Znf_hrmn_rcpt"/>
</dbReference>
<feature type="compositionally biased region" description="Polar residues" evidence="9">
    <location>
        <begin position="439"/>
        <end position="472"/>
    </location>
</feature>
<organism evidence="11 12">
    <name type="scientific">Calicophoron daubneyi</name>
    <name type="common">Rumen fluke</name>
    <name type="synonym">Paramphistomum daubneyi</name>
    <dbReference type="NCBI Taxonomy" id="300641"/>
    <lineage>
        <taxon>Eukaryota</taxon>
        <taxon>Metazoa</taxon>
        <taxon>Spiralia</taxon>
        <taxon>Lophotrochozoa</taxon>
        <taxon>Platyhelminthes</taxon>
        <taxon>Trematoda</taxon>
        <taxon>Digenea</taxon>
        <taxon>Plagiorchiida</taxon>
        <taxon>Pronocephalata</taxon>
        <taxon>Paramphistomoidea</taxon>
        <taxon>Paramphistomidae</taxon>
        <taxon>Calicophoron</taxon>
    </lineage>
</organism>
<dbReference type="EMBL" id="CAXLJL010000956">
    <property type="protein sequence ID" value="CAL5142116.1"/>
    <property type="molecule type" value="Genomic_DNA"/>
</dbReference>
<dbReference type="SUPFAM" id="SSF57716">
    <property type="entry name" value="Glucocorticoid receptor-like (DNA-binding domain)"/>
    <property type="match status" value="1"/>
</dbReference>
<reference evidence="11" key="1">
    <citation type="submission" date="2024-06" db="EMBL/GenBank/DDBJ databases">
        <authorList>
            <person name="Liu X."/>
            <person name="Lenzi L."/>
            <person name="Haldenby T S."/>
            <person name="Uol C."/>
        </authorList>
    </citation>
    <scope>NUCLEOTIDE SEQUENCE</scope>
</reference>
<keyword evidence="6" id="KW-0804">Transcription</keyword>
<feature type="region of interest" description="Disordered" evidence="9">
    <location>
        <begin position="299"/>
        <end position="337"/>
    </location>
</feature>
<keyword evidence="4" id="KW-0805">Transcription regulation</keyword>
<keyword evidence="1" id="KW-0479">Metal-binding</keyword>
<keyword evidence="5" id="KW-0238">DNA-binding</keyword>
<evidence type="ECO:0000256" key="2">
    <source>
        <dbReference type="ARBA" id="ARBA00022771"/>
    </source>
</evidence>
<comment type="caution">
    <text evidence="11">The sequence shown here is derived from an EMBL/GenBank/DDBJ whole genome shotgun (WGS) entry which is preliminary data.</text>
</comment>
<evidence type="ECO:0000256" key="9">
    <source>
        <dbReference type="SAM" id="MobiDB-lite"/>
    </source>
</evidence>
<evidence type="ECO:0000256" key="1">
    <source>
        <dbReference type="ARBA" id="ARBA00022723"/>
    </source>
</evidence>
<feature type="region of interest" description="Disordered" evidence="9">
    <location>
        <begin position="1113"/>
        <end position="1135"/>
    </location>
</feature>
<feature type="region of interest" description="Disordered" evidence="9">
    <location>
        <begin position="383"/>
        <end position="472"/>
    </location>
</feature>
<evidence type="ECO:0000256" key="4">
    <source>
        <dbReference type="ARBA" id="ARBA00023015"/>
    </source>
</evidence>
<evidence type="ECO:0000259" key="10">
    <source>
        <dbReference type="PROSITE" id="PS51030"/>
    </source>
</evidence>
<feature type="domain" description="Nuclear receptor" evidence="10">
    <location>
        <begin position="918"/>
        <end position="993"/>
    </location>
</feature>
<evidence type="ECO:0000313" key="12">
    <source>
        <dbReference type="Proteomes" id="UP001497525"/>
    </source>
</evidence>
<dbReference type="GO" id="GO:0000981">
    <property type="term" value="F:DNA-binding transcription factor activity, RNA polymerase II-specific"/>
    <property type="evidence" value="ECO:0007669"/>
    <property type="project" value="TreeGrafter"/>
</dbReference>
<feature type="region of interest" description="Disordered" evidence="9">
    <location>
        <begin position="127"/>
        <end position="153"/>
    </location>
</feature>
<feature type="compositionally biased region" description="Polar residues" evidence="9">
    <location>
        <begin position="135"/>
        <end position="153"/>
    </location>
</feature>
<keyword evidence="7" id="KW-0675">Receptor</keyword>
<feature type="region of interest" description="Disordered" evidence="9">
    <location>
        <begin position="873"/>
        <end position="894"/>
    </location>
</feature>
<dbReference type="InterPro" id="IPR013088">
    <property type="entry name" value="Znf_NHR/GATA"/>
</dbReference>
<evidence type="ECO:0000256" key="3">
    <source>
        <dbReference type="ARBA" id="ARBA00022833"/>
    </source>
</evidence>
<evidence type="ECO:0000313" key="11">
    <source>
        <dbReference type="EMBL" id="CAL5142116.1"/>
    </source>
</evidence>
<accession>A0AAV2U0E9</accession>
<keyword evidence="2" id="KW-0863">Zinc-finger</keyword>
<dbReference type="GO" id="GO:0005634">
    <property type="term" value="C:nucleus"/>
    <property type="evidence" value="ECO:0007669"/>
    <property type="project" value="TreeGrafter"/>
</dbReference>
<dbReference type="Pfam" id="PF00105">
    <property type="entry name" value="zf-C4"/>
    <property type="match status" value="1"/>
</dbReference>
<dbReference type="GO" id="GO:0071376">
    <property type="term" value="P:cellular response to corticotropin-releasing hormone stimulus"/>
    <property type="evidence" value="ECO:0007669"/>
    <property type="project" value="TreeGrafter"/>
</dbReference>
<dbReference type="PRINTS" id="PR00047">
    <property type="entry name" value="STROIDFINGER"/>
</dbReference>
<dbReference type="PROSITE" id="PS00031">
    <property type="entry name" value="NUCLEAR_REC_DBD_1"/>
    <property type="match status" value="1"/>
</dbReference>
<gene>
    <name evidence="11" type="ORF">CDAUBV1_LOCUS17394</name>
</gene>
<feature type="region of interest" description="Disordered" evidence="9">
    <location>
        <begin position="692"/>
        <end position="713"/>
    </location>
</feature>
<feature type="compositionally biased region" description="Polar residues" evidence="9">
    <location>
        <begin position="385"/>
        <end position="407"/>
    </location>
</feature>
<dbReference type="Gene3D" id="3.30.50.10">
    <property type="entry name" value="Erythroid Transcription Factor GATA-1, subunit A"/>
    <property type="match status" value="1"/>
</dbReference>
<evidence type="ECO:0000256" key="7">
    <source>
        <dbReference type="ARBA" id="ARBA00023170"/>
    </source>
</evidence>
<dbReference type="SMART" id="SM00399">
    <property type="entry name" value="ZnF_C4"/>
    <property type="match status" value="1"/>
</dbReference>
<feature type="compositionally biased region" description="Acidic residues" evidence="9">
    <location>
        <begin position="1118"/>
        <end position="1135"/>
    </location>
</feature>
<proteinExistence type="predicted"/>
<evidence type="ECO:0000256" key="6">
    <source>
        <dbReference type="ARBA" id="ARBA00023163"/>
    </source>
</evidence>
<sequence>MIVPNVFLSKVYKDCGNPENSCSDGNTLKSVYNNTTHQYHSTGNSPLSVPSMSTGSRSPEEVNYNCCIQNCCNLTRQVMGMRANFSNSPDFINTLPSPPQFHQVSSEPRISDSLEKTLEYHNMLIRPSENIPRTPLQQQTSDQPFSKVESPSATHPLWSSTLSQVAAVAAAAMVYASVGEESKSSDQTVYPQSNYSPVLNYSADTNPSDPSIIRQQFRDSQGLSSMEYISKKESSSTHAGRAPFGGGLCAERAPNAKIYATGLTNKFRDTQNRGKYAPSGVDKSLSVVRNPSPDHSLIAASKSPTHYSEDDCFQPNKKGKSCPKNGISPHAGDWQRSNSVRAISESDGFTKHDISKSLVQAGAQRSFSLSSSFEEVSNIEKSGFKATQSNKDSAIENSTPESKIQNPVSPPTVDNPYAIAGKHGPKCTYMRSEKEPKRSVSNQAGLNRPPVSSQSPILNKPSSSSLTTETYPNYPQRNVGFFDEVKSMNDRNLGTLDRTSGSLEIPPLSCPQHIERCSPQKTNDWVGLHSKPVGTYSMLLDSPTSAGENALKENEPRTLLTDLGTGVPKSTDLEYTDYRFDPFSVNQNAFSGAPGVNRLYNANGGSAFMQSTHYDDQSNSAFNHSVTAFSYMRGYSKETPVSTSLAQAQNSILSPPLYTDSNASKVGASYFVAQQALLATYFGNERLAETKNGDAGTAADDSSTQQRTYAPVSRPQMRMFDLADGNFEQDRRENQRYSLYGDFMFHNPYPVLRQAGCSDFGTNKSSLLYGAEDSNRCPSSDNKVAKRYTNSNAITSARQAYGCLSRRGNVFEQTQELHQNVSYRDGITKQNALAESPAGQDSSSAYYNEVSDRGLKGGNYGLSSCYRRSSLSPTDVNMHTSDSSPSGLSLPSTSSPAIGNSKLLGYPTSVHQGEIDLNQQCLVCGDTAACQHYGVRTCEGCKGFFKRTIQKNAQYVCLQSKNCVVDKRRRNRCQYCRFQKCLKVGMVKEVVRRDSLKGRRGRLSSKARCQLNDHASYGGFGSHASDMSSIPRKPDNSYQPGLTFEKRCPDSVSASHRLNSASMSSTVTLLSMLTKAYEIIGPAVNGESKQPEVSYGTCQPGEVDKNDKNLCAANNEFADGDDDDDEEEKEESDADDVDYVQGVRLIYTATIVFESRQASFWYVPLHMDLLDRHPYSVTNTLHLFSRGSRLGLVDPFPADAPETHVKSFFTRNERKLILLIFSGTKPSVKEPLDYASASWHSDKIGALL</sequence>
<keyword evidence="3" id="KW-0862">Zinc</keyword>
<evidence type="ECO:0000256" key="5">
    <source>
        <dbReference type="ARBA" id="ARBA00023125"/>
    </source>
</evidence>
<dbReference type="Proteomes" id="UP001497525">
    <property type="component" value="Unassembled WGS sequence"/>
</dbReference>
<dbReference type="AlphaFoldDB" id="A0AAV2U0E9"/>
<dbReference type="FunFam" id="3.30.50.10:FF:000116">
    <property type="entry name" value="Nuclear receptor subfamily 4, group A, member 1"/>
    <property type="match status" value="1"/>
</dbReference>
<dbReference type="CDD" id="cd06969">
    <property type="entry name" value="NR_DBD_NGFI-B"/>
    <property type="match status" value="1"/>
</dbReference>
<dbReference type="GO" id="GO:0035259">
    <property type="term" value="F:nuclear glucocorticoid receptor binding"/>
    <property type="evidence" value="ECO:0007669"/>
    <property type="project" value="TreeGrafter"/>
</dbReference>
<dbReference type="PROSITE" id="PS51030">
    <property type="entry name" value="NUCLEAR_REC_DBD_2"/>
    <property type="match status" value="1"/>
</dbReference>
<evidence type="ECO:0000256" key="8">
    <source>
        <dbReference type="ARBA" id="ARBA00023242"/>
    </source>
</evidence>
<feature type="region of interest" description="Disordered" evidence="9">
    <location>
        <begin position="1020"/>
        <end position="1042"/>
    </location>
</feature>
<dbReference type="GO" id="GO:0005667">
    <property type="term" value="C:transcription regulator complex"/>
    <property type="evidence" value="ECO:0007669"/>
    <property type="project" value="TreeGrafter"/>
</dbReference>
<dbReference type="PANTHER" id="PTHR24085:SF4">
    <property type="entry name" value="NUCLEAR HORMONE RECEPTOR HR38-RELATED"/>
    <property type="match status" value="1"/>
</dbReference>
<keyword evidence="8" id="KW-0539">Nucleus</keyword>
<protein>
    <recommendedName>
        <fullName evidence="10">Nuclear receptor domain-containing protein</fullName>
    </recommendedName>
</protein>
<dbReference type="PANTHER" id="PTHR24085">
    <property type="entry name" value="NUCLEAR HORMONE RECEPTOR"/>
    <property type="match status" value="1"/>
</dbReference>